<evidence type="ECO:0000313" key="3">
    <source>
        <dbReference type="Proteomes" id="UP001321481"/>
    </source>
</evidence>
<accession>A0ABT6ZCG1</accession>
<dbReference type="InterPro" id="IPR043129">
    <property type="entry name" value="ATPase_NBD"/>
</dbReference>
<dbReference type="PANTHER" id="PTHR43190">
    <property type="entry name" value="N-ACETYL-D-GLUCOSAMINE KINASE"/>
    <property type="match status" value="1"/>
</dbReference>
<dbReference type="InterPro" id="IPR002731">
    <property type="entry name" value="ATPase_BadF"/>
</dbReference>
<organism evidence="2 3">
    <name type="scientific">Microbacterium dauci</name>
    <dbReference type="NCBI Taxonomy" id="3048008"/>
    <lineage>
        <taxon>Bacteria</taxon>
        <taxon>Bacillati</taxon>
        <taxon>Actinomycetota</taxon>
        <taxon>Actinomycetes</taxon>
        <taxon>Micrococcales</taxon>
        <taxon>Microbacteriaceae</taxon>
        <taxon>Microbacterium</taxon>
    </lineage>
</organism>
<gene>
    <name evidence="2" type="ORF">QNI14_05095</name>
</gene>
<dbReference type="PANTHER" id="PTHR43190:SF3">
    <property type="entry name" value="N-ACETYL-D-GLUCOSAMINE KINASE"/>
    <property type="match status" value="1"/>
</dbReference>
<reference evidence="2 3" key="1">
    <citation type="submission" date="2023-05" db="EMBL/GenBank/DDBJ databases">
        <title>Microbacterium dauci sp.nov., Isolated from Carrot Rhizosphere Soil.</title>
        <authorList>
            <person name="Xiao Z."/>
            <person name="Zheng J."/>
        </authorList>
    </citation>
    <scope>NUCLEOTIDE SEQUENCE [LARGE SCALE GENOMIC DNA]</scope>
    <source>
        <strain evidence="2 3">LX3-4</strain>
    </source>
</reference>
<proteinExistence type="predicted"/>
<evidence type="ECO:0000259" key="1">
    <source>
        <dbReference type="Pfam" id="PF01869"/>
    </source>
</evidence>
<keyword evidence="3" id="KW-1185">Reference proteome</keyword>
<dbReference type="Pfam" id="PF01869">
    <property type="entry name" value="BcrAD_BadFG"/>
    <property type="match status" value="1"/>
</dbReference>
<feature type="domain" description="ATPase BadF/BadG/BcrA/BcrD type" evidence="1">
    <location>
        <begin position="31"/>
        <end position="288"/>
    </location>
</feature>
<dbReference type="RefSeq" id="WP_283715312.1">
    <property type="nucleotide sequence ID" value="NZ_JASJND010000004.1"/>
</dbReference>
<sequence>MTPATLSVDAGQTGIKLRLSEDIHVLQMTMPGVRTHNPPAEQIAEAVLRAAGQWARPIHTVAAGVSGLVDDAREGQELLVRLEPAGVRRVVIAHDSVTSYLGALGANPGAVVAAGTGVVTLAVGARSVARVDGWGNLLGDAGSGYWIGRAGLEAAMRAYDGRAAPTRLLQMLTNQWPDPEAAYIDLQGDADRVRVVASFARQVGELAAVDATAAAICRAAAQELSMAVEAGLRRVQGGPEAWAEGPEVAAIGGVFDAEAIRRPFERLLQASWPKATISVPRGTGIDGAQALPSLAADHPLRSRVAECAVPAFTTGVDPVL</sequence>
<dbReference type="Proteomes" id="UP001321481">
    <property type="component" value="Unassembled WGS sequence"/>
</dbReference>
<name>A0ABT6ZCG1_9MICO</name>
<dbReference type="SUPFAM" id="SSF53067">
    <property type="entry name" value="Actin-like ATPase domain"/>
    <property type="match status" value="1"/>
</dbReference>
<evidence type="ECO:0000313" key="2">
    <source>
        <dbReference type="EMBL" id="MDJ1113823.1"/>
    </source>
</evidence>
<protein>
    <submittedName>
        <fullName evidence="2">BadF/BadG/BcrA/BcrD ATPase family protein</fullName>
    </submittedName>
</protein>
<dbReference type="InterPro" id="IPR052519">
    <property type="entry name" value="Euk-type_GlcNAc_Kinase"/>
</dbReference>
<dbReference type="Gene3D" id="3.30.420.40">
    <property type="match status" value="2"/>
</dbReference>
<dbReference type="EMBL" id="JASJND010000004">
    <property type="protein sequence ID" value="MDJ1113823.1"/>
    <property type="molecule type" value="Genomic_DNA"/>
</dbReference>
<comment type="caution">
    <text evidence="2">The sequence shown here is derived from an EMBL/GenBank/DDBJ whole genome shotgun (WGS) entry which is preliminary data.</text>
</comment>